<evidence type="ECO:0000313" key="3">
    <source>
        <dbReference type="Proteomes" id="UP000187891"/>
    </source>
</evidence>
<feature type="transmembrane region" description="Helical" evidence="1">
    <location>
        <begin position="266"/>
        <end position="287"/>
    </location>
</feature>
<evidence type="ECO:0000256" key="1">
    <source>
        <dbReference type="SAM" id="Phobius"/>
    </source>
</evidence>
<name>A0A1R3U2F3_9HYPH</name>
<dbReference type="PANTHER" id="PTHR34219">
    <property type="entry name" value="IRON-REGULATED INNER MEMBRANE PROTEIN-RELATED"/>
    <property type="match status" value="1"/>
</dbReference>
<dbReference type="PANTHER" id="PTHR34219:SF6">
    <property type="entry name" value="BLR3280 PROTEIN"/>
    <property type="match status" value="1"/>
</dbReference>
<dbReference type="Pfam" id="PF03929">
    <property type="entry name" value="PepSY_TM"/>
    <property type="match status" value="1"/>
</dbReference>
<evidence type="ECO:0000313" key="2">
    <source>
        <dbReference type="EMBL" id="SCX35365.1"/>
    </source>
</evidence>
<sequence>MATVTNEIRRPKANTMVTKGLVVFHRWIGILLCLFFAMWFVTGAVMMYVPYPFLGDGVRIAKGAVIDAAQVLVDPAVAVDASGIAGPARLRLLSVNGQATYVLNPPKGSQVMVSASTGKVDGGITADNARAIAAFFSKTPVANVSEPMDYDQWMVHHRFDRYRPFYRVTLADESGTDLYVSQRSGEIMQRTTHFERSWNYVGAVLHWIYPTVLRQSWVAWDRTVWWLSLTGIAVTIAGIWLGIVRWRKYAKSGRGGISPYTSWMKWHHVGGLMVAGFIFTWMLSGWLSMDHGRLFSTGEMSDQQAEAYTGLTIAAAAKAVSPDEIRSLLPASDVEVAVLGGKPYLIARGGGQDPKVAEVGSGSLEVPANAFSDDAVWKAVSAAYPGLTVERPTSIPADDVYANLRSSDGIGSDGLRLVVKDENNSAVYVNPVTGRVIEVMDTSRRAYRWLYFGLHTLDFPFLKNDAIWRPLMLVLLAAGFLFSATGVVIGWKRLLRKFRRTRA</sequence>
<protein>
    <submittedName>
        <fullName evidence="2">Putative iron-regulated membrane protein</fullName>
    </submittedName>
</protein>
<dbReference type="InterPro" id="IPR005625">
    <property type="entry name" value="PepSY-ass_TM"/>
</dbReference>
<reference evidence="3" key="1">
    <citation type="submission" date="2016-10" db="EMBL/GenBank/DDBJ databases">
        <authorList>
            <person name="Wibberg D."/>
        </authorList>
    </citation>
    <scope>NUCLEOTIDE SEQUENCE [LARGE SCALE GENOMIC DNA]</scope>
</reference>
<keyword evidence="1" id="KW-1133">Transmembrane helix</keyword>
<accession>A0A1R3U2F3</accession>
<dbReference type="EMBL" id="FMUE01000020">
    <property type="protein sequence ID" value="SCX35365.1"/>
    <property type="molecule type" value="Genomic_DNA"/>
</dbReference>
<feature type="transmembrane region" description="Helical" evidence="1">
    <location>
        <begin position="27"/>
        <end position="49"/>
    </location>
</feature>
<gene>
    <name evidence="2" type="ORF">DSM25559_4924</name>
</gene>
<dbReference type="AlphaFoldDB" id="A0A1R3U2F3"/>
<dbReference type="STRING" id="1907666.DSM25559_4924"/>
<feature type="transmembrane region" description="Helical" evidence="1">
    <location>
        <begin position="223"/>
        <end position="246"/>
    </location>
</feature>
<keyword evidence="1" id="KW-0472">Membrane</keyword>
<dbReference type="RefSeq" id="WP_077122869.1">
    <property type="nucleotide sequence ID" value="NZ_FMUE01000020.1"/>
</dbReference>
<dbReference type="Proteomes" id="UP000187891">
    <property type="component" value="Unassembled WGS sequence"/>
</dbReference>
<organism evidence="2 3">
    <name type="scientific">Agrobacterium rosae</name>
    <dbReference type="NCBI Taxonomy" id="1972867"/>
    <lineage>
        <taxon>Bacteria</taxon>
        <taxon>Pseudomonadati</taxon>
        <taxon>Pseudomonadota</taxon>
        <taxon>Alphaproteobacteria</taxon>
        <taxon>Hyphomicrobiales</taxon>
        <taxon>Rhizobiaceae</taxon>
        <taxon>Rhizobium/Agrobacterium group</taxon>
        <taxon>Agrobacterium</taxon>
    </lineage>
</organism>
<feature type="transmembrane region" description="Helical" evidence="1">
    <location>
        <begin position="467"/>
        <end position="491"/>
    </location>
</feature>
<keyword evidence="1" id="KW-0812">Transmembrane</keyword>
<proteinExistence type="predicted"/>